<reference evidence="1" key="1">
    <citation type="submission" date="2019-08" db="EMBL/GenBank/DDBJ databases">
        <authorList>
            <person name="Kucharzyk K."/>
            <person name="Murdoch R.W."/>
            <person name="Higgins S."/>
            <person name="Loffler F."/>
        </authorList>
    </citation>
    <scope>NUCLEOTIDE SEQUENCE</scope>
</reference>
<comment type="caution">
    <text evidence="1">The sequence shown here is derived from an EMBL/GenBank/DDBJ whole genome shotgun (WGS) entry which is preliminary data.</text>
</comment>
<proteinExistence type="predicted"/>
<protein>
    <submittedName>
        <fullName evidence="1">Uncharacterized protein</fullName>
    </submittedName>
</protein>
<organism evidence="1">
    <name type="scientific">bioreactor metagenome</name>
    <dbReference type="NCBI Taxonomy" id="1076179"/>
    <lineage>
        <taxon>unclassified sequences</taxon>
        <taxon>metagenomes</taxon>
        <taxon>ecological metagenomes</taxon>
    </lineage>
</organism>
<evidence type="ECO:0000313" key="1">
    <source>
        <dbReference type="EMBL" id="MPN20480.1"/>
    </source>
</evidence>
<accession>A0A645G3I6</accession>
<name>A0A645G3I6_9ZZZZ</name>
<dbReference type="EMBL" id="VSSQ01068256">
    <property type="protein sequence ID" value="MPN20480.1"/>
    <property type="molecule type" value="Genomic_DNA"/>
</dbReference>
<gene>
    <name evidence="1" type="ORF">SDC9_167859</name>
</gene>
<sequence>MDIGFEKLSIKKRIACSEINIETIINIKYGLYTFKTSKNISYLSITTYIETFKFS</sequence>
<dbReference type="AlphaFoldDB" id="A0A645G3I6"/>